<gene>
    <name evidence="1" type="ORF">QG37_05352</name>
</gene>
<dbReference type="EMBL" id="LGST01000039">
    <property type="protein sequence ID" value="KND97861.1"/>
    <property type="molecule type" value="Genomic_DNA"/>
</dbReference>
<dbReference type="AlphaFoldDB" id="A0A0L0NUL0"/>
<evidence type="ECO:0000313" key="1">
    <source>
        <dbReference type="EMBL" id="KND97861.1"/>
    </source>
</evidence>
<evidence type="ECO:0000313" key="2">
    <source>
        <dbReference type="Proteomes" id="UP000037122"/>
    </source>
</evidence>
<dbReference type="VEuPathDB" id="FungiDB:QG37_05352"/>
<comment type="caution">
    <text evidence="1">The sequence shown here is derived from an EMBL/GenBank/DDBJ whole genome shotgun (WGS) entry which is preliminary data.</text>
</comment>
<reference evidence="2" key="1">
    <citation type="journal article" date="2015" name="BMC Genomics">
        <title>Draft genome of a commonly misdiagnosed multidrug resistant pathogen Candida auris.</title>
        <authorList>
            <person name="Chatterjee S."/>
            <person name="Alampalli S.V."/>
            <person name="Nageshan R.K."/>
            <person name="Chettiar S.T."/>
            <person name="Joshi S."/>
            <person name="Tatu U.S."/>
        </authorList>
    </citation>
    <scope>NUCLEOTIDE SEQUENCE [LARGE SCALE GENOMIC DNA]</scope>
    <source>
        <strain evidence="2">6684</strain>
    </source>
</reference>
<accession>A0A0L0NUL0</accession>
<proteinExistence type="predicted"/>
<dbReference type="Proteomes" id="UP000037122">
    <property type="component" value="Unassembled WGS sequence"/>
</dbReference>
<organism evidence="1 2">
    <name type="scientific">Candidozyma auris</name>
    <name type="common">Yeast</name>
    <name type="synonym">Candida auris</name>
    <dbReference type="NCBI Taxonomy" id="498019"/>
    <lineage>
        <taxon>Eukaryota</taxon>
        <taxon>Fungi</taxon>
        <taxon>Dikarya</taxon>
        <taxon>Ascomycota</taxon>
        <taxon>Saccharomycotina</taxon>
        <taxon>Pichiomycetes</taxon>
        <taxon>Metschnikowiaceae</taxon>
        <taxon>Candidozyma</taxon>
    </lineage>
</organism>
<sequence length="33" mass="4061">MKKKRRLEKKKKKNSTLATDVVYRKEIAYKSYK</sequence>
<protein>
    <submittedName>
        <fullName evidence="1">Uncharacterized protein</fullName>
    </submittedName>
</protein>
<name>A0A0L0NUL0_CANAR</name>